<keyword evidence="2" id="KW-1185">Reference proteome</keyword>
<organism evidence="1 2">
    <name type="scientific">Coniosporium uncinatum</name>
    <dbReference type="NCBI Taxonomy" id="93489"/>
    <lineage>
        <taxon>Eukaryota</taxon>
        <taxon>Fungi</taxon>
        <taxon>Dikarya</taxon>
        <taxon>Ascomycota</taxon>
        <taxon>Pezizomycotina</taxon>
        <taxon>Dothideomycetes</taxon>
        <taxon>Dothideomycetes incertae sedis</taxon>
        <taxon>Coniosporium</taxon>
    </lineage>
</organism>
<dbReference type="EMBL" id="JAWDJW010003041">
    <property type="protein sequence ID" value="KAK3077265.1"/>
    <property type="molecule type" value="Genomic_DNA"/>
</dbReference>
<sequence length="299" mass="32194">DDPICGTVPRVRKVTHNLNGPGDFTHGWCGVHVVQYAKDIGDRINPLDSYQLEVKIFDAAGIQIGHAVRQSAESPLNVVNSTLPDRLIISAPGPDDDSPVEFWFADQYWNSNDKATHHCSSGGYDGGSRQGDCGFACGPPASPPVVSATNEHPITVLPIDAVGGGETYTNTYITTTAAAPPPPPPTPTYATGNCGLHVRQVQKWEKNLNDCGDYLLEVTLKDSNTDDIASSGLIPAPQFVPIQVNGYLNAPVFVTTDATDEKPLRFQYAGDEWFSDNEARCPVGDYDSGERNMDCNLAC</sequence>
<name>A0ACC3DL96_9PEZI</name>
<evidence type="ECO:0000313" key="1">
    <source>
        <dbReference type="EMBL" id="KAK3077265.1"/>
    </source>
</evidence>
<evidence type="ECO:0000313" key="2">
    <source>
        <dbReference type="Proteomes" id="UP001186974"/>
    </source>
</evidence>
<proteinExistence type="predicted"/>
<protein>
    <submittedName>
        <fullName evidence="1">Uncharacterized protein</fullName>
    </submittedName>
</protein>
<dbReference type="Proteomes" id="UP001186974">
    <property type="component" value="Unassembled WGS sequence"/>
</dbReference>
<feature type="non-terminal residue" evidence="1">
    <location>
        <position position="1"/>
    </location>
</feature>
<comment type="caution">
    <text evidence="1">The sequence shown here is derived from an EMBL/GenBank/DDBJ whole genome shotgun (WGS) entry which is preliminary data.</text>
</comment>
<reference evidence="1" key="1">
    <citation type="submission" date="2024-09" db="EMBL/GenBank/DDBJ databases">
        <title>Black Yeasts Isolated from many extreme environments.</title>
        <authorList>
            <person name="Coleine C."/>
            <person name="Stajich J.E."/>
            <person name="Selbmann L."/>
        </authorList>
    </citation>
    <scope>NUCLEOTIDE SEQUENCE</scope>
    <source>
        <strain evidence="1">CCFEE 5737</strain>
    </source>
</reference>
<gene>
    <name evidence="1" type="ORF">LTS18_010781</name>
</gene>
<accession>A0ACC3DL96</accession>